<comment type="caution">
    <text evidence="1">The sequence shown here is derived from an EMBL/GenBank/DDBJ whole genome shotgun (WGS) entry which is preliminary data.</text>
</comment>
<gene>
    <name evidence="1" type="ORF">DPMN_155296</name>
</gene>
<keyword evidence="2" id="KW-1185">Reference proteome</keyword>
<dbReference type="AlphaFoldDB" id="A0A9D4FMM3"/>
<protein>
    <submittedName>
        <fullName evidence="1">Uncharacterized protein</fullName>
    </submittedName>
</protein>
<sequence length="73" mass="8578">MYDCVQKIIAEPLRHCHFTFVFNQECKYSKLQQTNELIYFMTLIKVQVLGFRTRSGKPPSTALMQWALETMSS</sequence>
<proteinExistence type="predicted"/>
<reference evidence="1" key="2">
    <citation type="submission" date="2020-11" db="EMBL/GenBank/DDBJ databases">
        <authorList>
            <person name="McCartney M.A."/>
            <person name="Auch B."/>
            <person name="Kono T."/>
            <person name="Mallez S."/>
            <person name="Becker A."/>
            <person name="Gohl D.M."/>
            <person name="Silverstein K.A.T."/>
            <person name="Koren S."/>
            <person name="Bechman K.B."/>
            <person name="Herman A."/>
            <person name="Abrahante J.E."/>
            <person name="Garbe J."/>
        </authorList>
    </citation>
    <scope>NUCLEOTIDE SEQUENCE</scope>
    <source>
        <strain evidence="1">Duluth1</strain>
        <tissue evidence="1">Whole animal</tissue>
    </source>
</reference>
<organism evidence="1 2">
    <name type="scientific">Dreissena polymorpha</name>
    <name type="common">Zebra mussel</name>
    <name type="synonym">Mytilus polymorpha</name>
    <dbReference type="NCBI Taxonomy" id="45954"/>
    <lineage>
        <taxon>Eukaryota</taxon>
        <taxon>Metazoa</taxon>
        <taxon>Spiralia</taxon>
        <taxon>Lophotrochozoa</taxon>
        <taxon>Mollusca</taxon>
        <taxon>Bivalvia</taxon>
        <taxon>Autobranchia</taxon>
        <taxon>Heteroconchia</taxon>
        <taxon>Euheterodonta</taxon>
        <taxon>Imparidentia</taxon>
        <taxon>Neoheterodontei</taxon>
        <taxon>Myida</taxon>
        <taxon>Dreissenoidea</taxon>
        <taxon>Dreissenidae</taxon>
        <taxon>Dreissena</taxon>
    </lineage>
</organism>
<accession>A0A9D4FMM3</accession>
<evidence type="ECO:0000313" key="1">
    <source>
        <dbReference type="EMBL" id="KAH3801638.1"/>
    </source>
</evidence>
<evidence type="ECO:0000313" key="2">
    <source>
        <dbReference type="Proteomes" id="UP000828390"/>
    </source>
</evidence>
<dbReference type="EMBL" id="JAIWYP010000007">
    <property type="protein sequence ID" value="KAH3801638.1"/>
    <property type="molecule type" value="Genomic_DNA"/>
</dbReference>
<reference evidence="1" key="1">
    <citation type="journal article" date="2019" name="bioRxiv">
        <title>The Genome of the Zebra Mussel, Dreissena polymorpha: A Resource for Invasive Species Research.</title>
        <authorList>
            <person name="McCartney M.A."/>
            <person name="Auch B."/>
            <person name="Kono T."/>
            <person name="Mallez S."/>
            <person name="Zhang Y."/>
            <person name="Obille A."/>
            <person name="Becker A."/>
            <person name="Abrahante J.E."/>
            <person name="Garbe J."/>
            <person name="Badalamenti J.P."/>
            <person name="Herman A."/>
            <person name="Mangelson H."/>
            <person name="Liachko I."/>
            <person name="Sullivan S."/>
            <person name="Sone E.D."/>
            <person name="Koren S."/>
            <person name="Silverstein K.A.T."/>
            <person name="Beckman K.B."/>
            <person name="Gohl D.M."/>
        </authorList>
    </citation>
    <scope>NUCLEOTIDE SEQUENCE</scope>
    <source>
        <strain evidence="1">Duluth1</strain>
        <tissue evidence="1">Whole animal</tissue>
    </source>
</reference>
<dbReference type="Proteomes" id="UP000828390">
    <property type="component" value="Unassembled WGS sequence"/>
</dbReference>
<name>A0A9D4FMM3_DREPO</name>